<dbReference type="InterPro" id="IPR003010">
    <property type="entry name" value="C-N_Hydrolase"/>
</dbReference>
<dbReference type="GO" id="GO:0000257">
    <property type="term" value="F:nitrilase activity"/>
    <property type="evidence" value="ECO:0007669"/>
    <property type="project" value="UniProtKB-ARBA"/>
</dbReference>
<dbReference type="PANTHER" id="PTHR46044:SF14">
    <property type="entry name" value="ARYLACETONITRILASE"/>
    <property type="match status" value="1"/>
</dbReference>
<reference evidence="6" key="2">
    <citation type="submission" date="2013-12" db="EMBL/GenBank/DDBJ databases">
        <title>Evolution of pathogenesis and genome organization in the Tremellales.</title>
        <authorList>
            <person name="Cuomo C."/>
            <person name="Litvintseva A."/>
            <person name="Heitman J."/>
            <person name="Chen Y."/>
            <person name="Sun S."/>
            <person name="Springer D."/>
            <person name="Dromer F."/>
            <person name="Young S."/>
            <person name="Zeng Q."/>
            <person name="Chapman S."/>
            <person name="Gujja S."/>
            <person name="Saif S."/>
            <person name="Birren B."/>
        </authorList>
    </citation>
    <scope>NUCLEOTIDE SEQUENCE [LARGE SCALE GENOMIC DNA]</scope>
    <source>
        <strain evidence="6">CBS 10435</strain>
    </source>
</reference>
<dbReference type="Gene3D" id="3.60.110.10">
    <property type="entry name" value="Carbon-nitrogen hydrolase"/>
    <property type="match status" value="1"/>
</dbReference>
<dbReference type="GO" id="GO:0016836">
    <property type="term" value="F:hydro-lyase activity"/>
    <property type="evidence" value="ECO:0007669"/>
    <property type="project" value="UniProtKB-ARBA"/>
</dbReference>
<evidence type="ECO:0000256" key="1">
    <source>
        <dbReference type="ARBA" id="ARBA00008129"/>
    </source>
</evidence>
<dbReference type="Proteomes" id="UP000092583">
    <property type="component" value="Unassembled WGS sequence"/>
</dbReference>
<dbReference type="SUPFAM" id="SSF56317">
    <property type="entry name" value="Carbon-nitrogen hydrolase"/>
    <property type="match status" value="1"/>
</dbReference>
<dbReference type="STRING" id="1331196.A0A1B9IQM7"/>
<dbReference type="PROSITE" id="PS50263">
    <property type="entry name" value="CN_HYDROLASE"/>
    <property type="match status" value="1"/>
</dbReference>
<evidence type="ECO:0000256" key="3">
    <source>
        <dbReference type="PROSITE-ProRule" id="PRU10139"/>
    </source>
</evidence>
<dbReference type="AlphaFoldDB" id="A0A1B9IQM7"/>
<feature type="active site" description="Proton acceptor" evidence="3">
    <location>
        <position position="46"/>
    </location>
</feature>
<evidence type="ECO:0000313" key="5">
    <source>
        <dbReference type="EMBL" id="OCF57821.1"/>
    </source>
</evidence>
<evidence type="ECO:0000313" key="6">
    <source>
        <dbReference type="Proteomes" id="UP000092583"/>
    </source>
</evidence>
<dbReference type="CDD" id="cd07564">
    <property type="entry name" value="nitrilases_CHs"/>
    <property type="match status" value="1"/>
</dbReference>
<sequence length="360" mass="39771">MQTFVNKIAVVQAEPAWLDLEAGVIKTIEYIEEAAANGAKLLAFSELWIPGYPSWMWALNFANYHPINMKYIRNSMAIDSIEMNRIRAACSENKIWVYLGFAERVGSSMWMSSCFIDGEGQITNHRRKILPTACERIMFGNGTGDSLMNVISTPLGRIGSLQCWEHLQPLLKYHTYSQHEQIHVAAWPAIFPHRGHEPWAFTAQAATVASQLYAMEGQTFVLMATQVMTAKGAGMIGMSTEGKGFDEAYTQIPGGGSSHIFGPDGKILAGPMAPHEEGILYADADLGAILDAKAYADPVGHYSRPDLLRVVVDREPKRPVIYLEEQKMPEHPSVTDDFSKVVDSLSRSSGLDVISANSME</sequence>
<keyword evidence="2" id="KW-0378">Hydrolase</keyword>
<proteinExistence type="inferred from homology"/>
<dbReference type="OrthoDB" id="10250282at2759"/>
<dbReference type="InterPro" id="IPR000132">
    <property type="entry name" value="Nitrilase/CN_hydratase_CS"/>
</dbReference>
<comment type="similarity">
    <text evidence="1">Belongs to the carbon-nitrogen hydrolase superfamily. Nitrilase family.</text>
</comment>
<reference evidence="5 6" key="1">
    <citation type="submission" date="2013-07" db="EMBL/GenBank/DDBJ databases">
        <title>The Genome Sequence of Kwoniella mangroviensis CBS10435.</title>
        <authorList>
            <consortium name="The Broad Institute Genome Sequencing Platform"/>
            <person name="Cuomo C."/>
            <person name="Litvintseva A."/>
            <person name="Chen Y."/>
            <person name="Heitman J."/>
            <person name="Sun S."/>
            <person name="Springer D."/>
            <person name="Dromer F."/>
            <person name="Young S.K."/>
            <person name="Zeng Q."/>
            <person name="Gargeya S."/>
            <person name="Fitzgerald M."/>
            <person name="Abouelleil A."/>
            <person name="Alvarado L."/>
            <person name="Berlin A.M."/>
            <person name="Chapman S.B."/>
            <person name="Dewar J."/>
            <person name="Goldberg J."/>
            <person name="Griggs A."/>
            <person name="Gujja S."/>
            <person name="Hansen M."/>
            <person name="Howarth C."/>
            <person name="Imamovic A."/>
            <person name="Larimer J."/>
            <person name="McCowan C."/>
            <person name="Murphy C."/>
            <person name="Pearson M."/>
            <person name="Priest M."/>
            <person name="Roberts A."/>
            <person name="Saif S."/>
            <person name="Shea T."/>
            <person name="Sykes S."/>
            <person name="Wortman J."/>
            <person name="Nusbaum C."/>
            <person name="Birren B."/>
        </authorList>
    </citation>
    <scope>NUCLEOTIDE SEQUENCE [LARGE SCALE GENOMIC DNA]</scope>
    <source>
        <strain evidence="5 6">CBS 10435</strain>
    </source>
</reference>
<dbReference type="EMBL" id="KI669463">
    <property type="protein sequence ID" value="OCF57821.1"/>
    <property type="molecule type" value="Genomic_DNA"/>
</dbReference>
<organism evidence="5 6">
    <name type="scientific">Kwoniella mangroviensis CBS 10435</name>
    <dbReference type="NCBI Taxonomy" id="1331196"/>
    <lineage>
        <taxon>Eukaryota</taxon>
        <taxon>Fungi</taxon>
        <taxon>Dikarya</taxon>
        <taxon>Basidiomycota</taxon>
        <taxon>Agaricomycotina</taxon>
        <taxon>Tremellomycetes</taxon>
        <taxon>Tremellales</taxon>
        <taxon>Cryptococcaceae</taxon>
        <taxon>Kwoniella</taxon>
    </lineage>
</organism>
<gene>
    <name evidence="5" type="ORF">L486_05286</name>
</gene>
<dbReference type="InterPro" id="IPR036526">
    <property type="entry name" value="C-N_Hydrolase_sf"/>
</dbReference>
<keyword evidence="6" id="KW-1185">Reference proteome</keyword>
<dbReference type="PANTHER" id="PTHR46044">
    <property type="entry name" value="NITRILASE"/>
    <property type="match status" value="1"/>
</dbReference>
<evidence type="ECO:0000259" key="4">
    <source>
        <dbReference type="PROSITE" id="PS50263"/>
    </source>
</evidence>
<protein>
    <recommendedName>
        <fullName evidence="4">CN hydrolase domain-containing protein</fullName>
    </recommendedName>
</protein>
<feature type="domain" description="CN hydrolase" evidence="4">
    <location>
        <begin position="6"/>
        <end position="286"/>
    </location>
</feature>
<dbReference type="PROSITE" id="PS00920">
    <property type="entry name" value="NITRIL_CHT_1"/>
    <property type="match status" value="1"/>
</dbReference>
<name>A0A1B9IQM7_9TREE</name>
<accession>A0A1B9IQM7</accession>
<dbReference type="InterPro" id="IPR044149">
    <property type="entry name" value="Nitrilases_CHs"/>
</dbReference>
<evidence type="ECO:0000256" key="2">
    <source>
        <dbReference type="ARBA" id="ARBA00022801"/>
    </source>
</evidence>
<dbReference type="Pfam" id="PF00795">
    <property type="entry name" value="CN_hydrolase"/>
    <property type="match status" value="1"/>
</dbReference>